<accession>A0AAD2GNR0</accession>
<feature type="domain" description="Oxidoreductase FAD/NAD(P)-binding" evidence="1">
    <location>
        <begin position="1"/>
        <end position="89"/>
    </location>
</feature>
<evidence type="ECO:0000259" key="2">
    <source>
        <dbReference type="Pfam" id="PF10418"/>
    </source>
</evidence>
<evidence type="ECO:0000259" key="1">
    <source>
        <dbReference type="Pfam" id="PF00175"/>
    </source>
</evidence>
<dbReference type="GO" id="GO:0016491">
    <property type="term" value="F:oxidoreductase activity"/>
    <property type="evidence" value="ECO:0007669"/>
    <property type="project" value="InterPro"/>
</dbReference>
<dbReference type="Pfam" id="PF00175">
    <property type="entry name" value="NAD_binding_1"/>
    <property type="match status" value="1"/>
</dbReference>
<dbReference type="EMBL" id="CAUZHL010000006">
    <property type="protein sequence ID" value="CAK1214969.1"/>
    <property type="molecule type" value="Genomic_DNA"/>
</dbReference>
<dbReference type="InterPro" id="IPR050353">
    <property type="entry name" value="PyrK_electron_transfer"/>
</dbReference>
<proteinExistence type="predicted"/>
<feature type="domain" description="Dihydroorotate dehydrogenase electron transfer subunit iron-sulphur cluster binding" evidence="2">
    <location>
        <begin position="107"/>
        <end position="136"/>
    </location>
</feature>
<name>A0AAD2GNR0_ECOLX</name>
<dbReference type="InterPro" id="IPR039261">
    <property type="entry name" value="FNR_nucleotide-bd"/>
</dbReference>
<dbReference type="InterPro" id="IPR001433">
    <property type="entry name" value="OxRdtase_FAD/NAD-bd"/>
</dbReference>
<dbReference type="PANTHER" id="PTHR43513">
    <property type="entry name" value="DIHYDROOROTATE DEHYDROGENASE B (NAD(+)), ELECTRON TRANSFER SUBUNIT"/>
    <property type="match status" value="1"/>
</dbReference>
<gene>
    <name evidence="3" type="primary">asrB</name>
    <name evidence="3" type="ORF">FGAF848_42440</name>
</gene>
<dbReference type="Gene3D" id="3.40.50.80">
    <property type="entry name" value="Nucleotide-binding domain of ferredoxin-NADP reductase (FNR) module"/>
    <property type="match status" value="1"/>
</dbReference>
<evidence type="ECO:0000313" key="4">
    <source>
        <dbReference type="Proteomes" id="UP001190091"/>
    </source>
</evidence>
<comment type="caution">
    <text evidence="3">The sequence shown here is derived from an EMBL/GenBank/DDBJ whole genome shotgun (WGS) entry which is preliminary data.</text>
</comment>
<dbReference type="AlphaFoldDB" id="A0AAD2GNR0"/>
<dbReference type="Proteomes" id="UP001190091">
    <property type="component" value="Unassembled WGS sequence"/>
</dbReference>
<evidence type="ECO:0000313" key="3">
    <source>
        <dbReference type="EMBL" id="CAK1214969.1"/>
    </source>
</evidence>
<dbReference type="SUPFAM" id="SSF52343">
    <property type="entry name" value="Ferredoxin reductase-like, C-terminal NADP-linked domain"/>
    <property type="match status" value="1"/>
</dbReference>
<protein>
    <submittedName>
        <fullName evidence="3">Anaerobic sulfite reductase subunit AsrB</fullName>
    </submittedName>
</protein>
<dbReference type="PANTHER" id="PTHR43513:SF1">
    <property type="entry name" value="ANAEROBIC SULFITE REDUCTASE SUBUNIT B"/>
    <property type="match status" value="1"/>
</dbReference>
<sequence>MRYFVENPQEINRLDMVFGYRNRDCVLYKQEMANWHRHHNLILTLDEGEADERYRTGRVTDHLAALTFEDISTMQAIVVGPPVMIKFTVQMLLEKGLQPEQIWVDYERRMACAVGKCGHCHMGDVYVCVDGPVFNYAVARQFAD</sequence>
<dbReference type="Pfam" id="PF10418">
    <property type="entry name" value="DHODB_Fe-S_bind"/>
    <property type="match status" value="1"/>
</dbReference>
<organism evidence="3 4">
    <name type="scientific">Escherichia coli</name>
    <dbReference type="NCBI Taxonomy" id="562"/>
    <lineage>
        <taxon>Bacteria</taxon>
        <taxon>Pseudomonadati</taxon>
        <taxon>Pseudomonadota</taxon>
        <taxon>Gammaproteobacteria</taxon>
        <taxon>Enterobacterales</taxon>
        <taxon>Enterobacteriaceae</taxon>
        <taxon>Escherichia</taxon>
    </lineage>
</organism>
<reference evidence="3" key="1">
    <citation type="submission" date="2023-10" db="EMBL/GenBank/DDBJ databases">
        <authorList>
            <person name="Leclercq S."/>
        </authorList>
    </citation>
    <scope>NUCLEOTIDE SEQUENCE</scope>
    <source>
        <strain evidence="3">F848</strain>
    </source>
</reference>
<dbReference type="InterPro" id="IPR019480">
    <property type="entry name" value="Dihydroorotate_DH_Fe-S-bd"/>
</dbReference>